<keyword evidence="2" id="KW-1185">Reference proteome</keyword>
<comment type="caution">
    <text evidence="1">The sequence shown here is derived from an EMBL/GenBank/DDBJ whole genome shotgun (WGS) entry which is preliminary data.</text>
</comment>
<evidence type="ECO:0000313" key="2">
    <source>
        <dbReference type="Proteomes" id="UP000532440"/>
    </source>
</evidence>
<dbReference type="AlphaFoldDB" id="A0A7W8M8J3"/>
<sequence length="31" mass="3658">MTTLTRFTTEFSAEQDRIQLIGEEGQQPRHH</sequence>
<reference evidence="1 2" key="1">
    <citation type="submission" date="2020-08" db="EMBL/GenBank/DDBJ databases">
        <title>Genomic Encyclopedia of Type Strains, Phase IV (KMG-IV): sequencing the most valuable type-strain genomes for metagenomic binning, comparative biology and taxonomic classification.</title>
        <authorList>
            <person name="Goeker M."/>
        </authorList>
    </citation>
    <scope>NUCLEOTIDE SEQUENCE [LARGE SCALE GENOMIC DNA]</scope>
    <source>
        <strain evidence="1 2">DSM 29781</strain>
    </source>
</reference>
<dbReference type="Proteomes" id="UP000532440">
    <property type="component" value="Unassembled WGS sequence"/>
</dbReference>
<protein>
    <submittedName>
        <fullName evidence="1">Uncharacterized protein</fullName>
    </submittedName>
</protein>
<organism evidence="1 2">
    <name type="scientific">Quisquiliibacterium transsilvanicum</name>
    <dbReference type="NCBI Taxonomy" id="1549638"/>
    <lineage>
        <taxon>Bacteria</taxon>
        <taxon>Pseudomonadati</taxon>
        <taxon>Pseudomonadota</taxon>
        <taxon>Betaproteobacteria</taxon>
        <taxon>Burkholderiales</taxon>
        <taxon>Burkholderiaceae</taxon>
        <taxon>Quisquiliibacterium</taxon>
    </lineage>
</organism>
<name>A0A7W8M8J3_9BURK</name>
<evidence type="ECO:0000313" key="1">
    <source>
        <dbReference type="EMBL" id="MBB5272036.1"/>
    </source>
</evidence>
<accession>A0A7W8M8J3</accession>
<gene>
    <name evidence="1" type="ORF">HNQ70_002050</name>
</gene>
<proteinExistence type="predicted"/>
<dbReference type="EMBL" id="JACHGB010000004">
    <property type="protein sequence ID" value="MBB5272036.1"/>
    <property type="molecule type" value="Genomic_DNA"/>
</dbReference>